<dbReference type="AlphaFoldDB" id="A0A2I0JUT9"/>
<comment type="caution">
    <text evidence="2">The sequence shown here is derived from an EMBL/GenBank/DDBJ whole genome shotgun (WGS) entry which is preliminary data.</text>
</comment>
<evidence type="ECO:0000313" key="2">
    <source>
        <dbReference type="EMBL" id="PKI60022.1"/>
    </source>
</evidence>
<dbReference type="EMBL" id="PGOL01001200">
    <property type="protein sequence ID" value="PKI60022.1"/>
    <property type="molecule type" value="Genomic_DNA"/>
</dbReference>
<feature type="region of interest" description="Disordered" evidence="1">
    <location>
        <begin position="96"/>
        <end position="125"/>
    </location>
</feature>
<organism evidence="2 3">
    <name type="scientific">Punica granatum</name>
    <name type="common">Pomegranate</name>
    <dbReference type="NCBI Taxonomy" id="22663"/>
    <lineage>
        <taxon>Eukaryota</taxon>
        <taxon>Viridiplantae</taxon>
        <taxon>Streptophyta</taxon>
        <taxon>Embryophyta</taxon>
        <taxon>Tracheophyta</taxon>
        <taxon>Spermatophyta</taxon>
        <taxon>Magnoliopsida</taxon>
        <taxon>eudicotyledons</taxon>
        <taxon>Gunneridae</taxon>
        <taxon>Pentapetalae</taxon>
        <taxon>rosids</taxon>
        <taxon>malvids</taxon>
        <taxon>Myrtales</taxon>
        <taxon>Lythraceae</taxon>
        <taxon>Punica</taxon>
    </lineage>
</organism>
<accession>A0A2I0JUT9</accession>
<proteinExistence type="predicted"/>
<evidence type="ECO:0000256" key="1">
    <source>
        <dbReference type="SAM" id="MobiDB-lite"/>
    </source>
</evidence>
<name>A0A2I0JUT9_PUNGR</name>
<evidence type="ECO:0000313" key="3">
    <source>
        <dbReference type="Proteomes" id="UP000233551"/>
    </source>
</evidence>
<protein>
    <submittedName>
        <fullName evidence="2">Uncharacterized protein</fullName>
    </submittedName>
</protein>
<feature type="compositionally biased region" description="Basic and acidic residues" evidence="1">
    <location>
        <begin position="106"/>
        <end position="125"/>
    </location>
</feature>
<reference evidence="2 3" key="1">
    <citation type="submission" date="2017-11" db="EMBL/GenBank/DDBJ databases">
        <title>De-novo sequencing of pomegranate (Punica granatum L.) genome.</title>
        <authorList>
            <person name="Akparov Z."/>
            <person name="Amiraslanov A."/>
            <person name="Hajiyeva S."/>
            <person name="Abbasov M."/>
            <person name="Kaur K."/>
            <person name="Hamwieh A."/>
            <person name="Solovyev V."/>
            <person name="Salamov A."/>
            <person name="Braich B."/>
            <person name="Kosarev P."/>
            <person name="Mahmoud A."/>
            <person name="Hajiyev E."/>
            <person name="Babayeva S."/>
            <person name="Izzatullayeva V."/>
            <person name="Mammadov A."/>
            <person name="Mammadov A."/>
            <person name="Sharifova S."/>
            <person name="Ojaghi J."/>
            <person name="Eynullazada K."/>
            <person name="Bayramov B."/>
            <person name="Abdulazimova A."/>
            <person name="Shahmuradov I."/>
        </authorList>
    </citation>
    <scope>NUCLEOTIDE SEQUENCE [LARGE SCALE GENOMIC DNA]</scope>
    <source>
        <strain evidence="3">cv. AG2017</strain>
        <tissue evidence="2">Leaf</tissue>
    </source>
</reference>
<keyword evidence="3" id="KW-1185">Reference proteome</keyword>
<dbReference type="Proteomes" id="UP000233551">
    <property type="component" value="Unassembled WGS sequence"/>
</dbReference>
<feature type="compositionally biased region" description="Basic residues" evidence="1">
    <location>
        <begin position="96"/>
        <end position="105"/>
    </location>
</feature>
<sequence length="125" mass="13707">MEASSSLASCSSRFLLKEKTPKCSYRAIETLCTTCLCCVSCPLAIVCGFIKAPCKIGKCAAKKVRARACCGSKRIYAGYSSFSDIDSDSLSARLHSRSKNSCHPKSKQEHSRARDSGTRKDRCYF</sequence>
<gene>
    <name evidence="2" type="ORF">CRG98_019610</name>
</gene>